<evidence type="ECO:0000313" key="2">
    <source>
        <dbReference type="EMBL" id="JAH87982.1"/>
    </source>
</evidence>
<reference evidence="2" key="2">
    <citation type="journal article" date="2015" name="Fish Shellfish Immunol.">
        <title>Early steps in the European eel (Anguilla anguilla)-Vibrio vulnificus interaction in the gills: Role of the RtxA13 toxin.</title>
        <authorList>
            <person name="Callol A."/>
            <person name="Pajuelo D."/>
            <person name="Ebbesson L."/>
            <person name="Teles M."/>
            <person name="MacKenzie S."/>
            <person name="Amaro C."/>
        </authorList>
    </citation>
    <scope>NUCLEOTIDE SEQUENCE</scope>
</reference>
<keyword evidence="1" id="KW-0812">Transmembrane</keyword>
<evidence type="ECO:0008006" key="3">
    <source>
        <dbReference type="Google" id="ProtNLM"/>
    </source>
</evidence>
<proteinExistence type="predicted"/>
<organism evidence="2">
    <name type="scientific">Anguilla anguilla</name>
    <name type="common">European freshwater eel</name>
    <name type="synonym">Muraena anguilla</name>
    <dbReference type="NCBI Taxonomy" id="7936"/>
    <lineage>
        <taxon>Eukaryota</taxon>
        <taxon>Metazoa</taxon>
        <taxon>Chordata</taxon>
        <taxon>Craniata</taxon>
        <taxon>Vertebrata</taxon>
        <taxon>Euteleostomi</taxon>
        <taxon>Actinopterygii</taxon>
        <taxon>Neopterygii</taxon>
        <taxon>Teleostei</taxon>
        <taxon>Anguilliformes</taxon>
        <taxon>Anguillidae</taxon>
        <taxon>Anguilla</taxon>
    </lineage>
</organism>
<evidence type="ECO:0000256" key="1">
    <source>
        <dbReference type="SAM" id="Phobius"/>
    </source>
</evidence>
<reference evidence="2" key="1">
    <citation type="submission" date="2014-11" db="EMBL/GenBank/DDBJ databases">
        <authorList>
            <person name="Amaro Gonzalez C."/>
        </authorList>
    </citation>
    <scope>NUCLEOTIDE SEQUENCE</scope>
</reference>
<keyword evidence="1" id="KW-1133">Transmembrane helix</keyword>
<protein>
    <recommendedName>
        <fullName evidence="3">Carbohydrate sulfotransferase</fullName>
    </recommendedName>
</protein>
<dbReference type="AlphaFoldDB" id="A0A0E9WCB3"/>
<sequence length="34" mass="3863">MRKPKVCRMILATCVGSFIVVVFYFQTSLEPGKL</sequence>
<feature type="transmembrane region" description="Helical" evidence="1">
    <location>
        <begin position="7"/>
        <end position="25"/>
    </location>
</feature>
<name>A0A0E9WCB3_ANGAN</name>
<accession>A0A0E9WCB3</accession>
<dbReference type="EMBL" id="GBXM01020595">
    <property type="protein sequence ID" value="JAH87982.1"/>
    <property type="molecule type" value="Transcribed_RNA"/>
</dbReference>
<keyword evidence="1" id="KW-0472">Membrane</keyword>